<dbReference type="Gene3D" id="1.20.1290.10">
    <property type="entry name" value="AhpD-like"/>
    <property type="match status" value="1"/>
</dbReference>
<reference evidence="4" key="1">
    <citation type="submission" date="2016-10" db="EMBL/GenBank/DDBJ databases">
        <authorList>
            <person name="Varghese N."/>
            <person name="Submissions S."/>
        </authorList>
    </citation>
    <scope>NUCLEOTIDE SEQUENCE [LARGE SCALE GENOMIC DNA]</scope>
    <source>
        <strain evidence="4">DSM 45413</strain>
    </source>
</reference>
<dbReference type="InterPro" id="IPR029032">
    <property type="entry name" value="AhpD-like"/>
</dbReference>
<gene>
    <name evidence="3" type="ORF">SAMN05660991_03001</name>
</gene>
<accession>A0A1H8UQ09</accession>
<dbReference type="InterPro" id="IPR003779">
    <property type="entry name" value="CMD-like"/>
</dbReference>
<protein>
    <submittedName>
        <fullName evidence="3">Alkylhydroperoxidase family enzyme, contains CxxC motif</fullName>
    </submittedName>
</protein>
<keyword evidence="3" id="KW-0560">Oxidoreductase</keyword>
<dbReference type="GO" id="GO:0051920">
    <property type="term" value="F:peroxiredoxin activity"/>
    <property type="evidence" value="ECO:0007669"/>
    <property type="project" value="InterPro"/>
</dbReference>
<feature type="domain" description="Carboxymuconolactone decarboxylase-like" evidence="2">
    <location>
        <begin position="74"/>
        <end position="134"/>
    </location>
</feature>
<feature type="region of interest" description="Disordered" evidence="1">
    <location>
        <begin position="20"/>
        <end position="64"/>
    </location>
</feature>
<proteinExistence type="predicted"/>
<dbReference type="Pfam" id="PF02627">
    <property type="entry name" value="CMD"/>
    <property type="match status" value="1"/>
</dbReference>
<dbReference type="OrthoDB" id="4704294at2"/>
<dbReference type="AlphaFoldDB" id="A0A1H8UQ09"/>
<evidence type="ECO:0000313" key="3">
    <source>
        <dbReference type="EMBL" id="SEP05299.1"/>
    </source>
</evidence>
<dbReference type="Proteomes" id="UP000198960">
    <property type="component" value="Unassembled WGS sequence"/>
</dbReference>
<keyword evidence="3" id="KW-0575">Peroxidase</keyword>
<sequence length="217" mass="24046">MSDGRIPPLPAEEWDADVLDALSVLRPPRKPRPPAENGAPAEPAPPDSAPPRESTPARRGAGTSNLIGVLSHHPALMKSWFVFNNHLFRSTLTDRVREMITVRTAWLRRSEYEWAQHVRMARTAGMSDDEIAALDVGPDAPLWGSVDALVLRAVDQLCENRRIGDDVWAALCEHFDRRQMMDIVFTVAAYDALGMALENFDVELDAGAEGFPAERIP</sequence>
<evidence type="ECO:0000259" key="2">
    <source>
        <dbReference type="Pfam" id="PF02627"/>
    </source>
</evidence>
<name>A0A1H8UQ09_9ACTN</name>
<dbReference type="EMBL" id="FOEE01000009">
    <property type="protein sequence ID" value="SEP05299.1"/>
    <property type="molecule type" value="Genomic_DNA"/>
</dbReference>
<dbReference type="PANTHER" id="PTHR34846:SF5">
    <property type="entry name" value="CARBOXYMUCONOLACTONE DECARBOXYLASE-LIKE DOMAIN-CONTAINING PROTEIN"/>
    <property type="match status" value="1"/>
</dbReference>
<keyword evidence="4" id="KW-1185">Reference proteome</keyword>
<dbReference type="STRING" id="673521.SAMN05660991_03001"/>
<organism evidence="3 4">
    <name type="scientific">Trujillonella endophytica</name>
    <dbReference type="NCBI Taxonomy" id="673521"/>
    <lineage>
        <taxon>Bacteria</taxon>
        <taxon>Bacillati</taxon>
        <taxon>Actinomycetota</taxon>
        <taxon>Actinomycetes</taxon>
        <taxon>Geodermatophilales</taxon>
        <taxon>Geodermatophilaceae</taxon>
        <taxon>Trujillonella</taxon>
    </lineage>
</organism>
<dbReference type="RefSeq" id="WP_091944934.1">
    <property type="nucleotide sequence ID" value="NZ_FOEE01000009.1"/>
</dbReference>
<evidence type="ECO:0000256" key="1">
    <source>
        <dbReference type="SAM" id="MobiDB-lite"/>
    </source>
</evidence>
<dbReference type="SUPFAM" id="SSF69118">
    <property type="entry name" value="AhpD-like"/>
    <property type="match status" value="1"/>
</dbReference>
<evidence type="ECO:0000313" key="4">
    <source>
        <dbReference type="Proteomes" id="UP000198960"/>
    </source>
</evidence>
<dbReference type="PANTHER" id="PTHR34846">
    <property type="entry name" value="4-CARBOXYMUCONOLACTONE DECARBOXYLASE FAMILY PROTEIN (AFU_ORTHOLOGUE AFUA_6G11590)"/>
    <property type="match status" value="1"/>
</dbReference>